<reference evidence="3 4" key="1">
    <citation type="submission" date="2020-03" db="EMBL/GenBank/DDBJ databases">
        <title>Genomic Encyclopedia of Type Strains, Phase IV (KMG-IV): sequencing the most valuable type-strain genomes for metagenomic binning, comparative biology and taxonomic classification.</title>
        <authorList>
            <person name="Goeker M."/>
        </authorList>
    </citation>
    <scope>NUCLEOTIDE SEQUENCE [LARGE SCALE GENOMIC DNA]</scope>
    <source>
        <strain evidence="3 4">DSM 22753</strain>
    </source>
</reference>
<name>A0ABX0U853_9SPHN</name>
<sequence>MIVDALPPAHIAPAPVRQSIDALRWDRRVLIVFAGAASDRRLSEQRDALRAERSEIGDRDLTVVEVVADSVSGIRDYAPRLRAQFGVGRADFAAILIGKDGAAKLRSPRPVSTATLFATIDAMPMRRREITER</sequence>
<accession>A0ABX0U853</accession>
<dbReference type="EMBL" id="JAASQP010000001">
    <property type="protein sequence ID" value="NIJ24948.1"/>
    <property type="molecule type" value="Genomic_DNA"/>
</dbReference>
<organism evidence="3 4">
    <name type="scientific">Sphingomonas japonica</name>
    <dbReference type="NCBI Taxonomy" id="511662"/>
    <lineage>
        <taxon>Bacteria</taxon>
        <taxon>Pseudomonadati</taxon>
        <taxon>Pseudomonadota</taxon>
        <taxon>Alphaproteobacteria</taxon>
        <taxon>Sphingomonadales</taxon>
        <taxon>Sphingomonadaceae</taxon>
        <taxon>Sphingomonas</taxon>
    </lineage>
</organism>
<comment type="caution">
    <text evidence="3">The sequence shown here is derived from an EMBL/GenBank/DDBJ whole genome shotgun (WGS) entry which is preliminary data.</text>
</comment>
<keyword evidence="1" id="KW-0732">Signal</keyword>
<dbReference type="RefSeq" id="WP_140047425.1">
    <property type="nucleotide sequence ID" value="NZ_BAAAEV010000001.1"/>
</dbReference>
<dbReference type="Pfam" id="PF13778">
    <property type="entry name" value="DUF4174"/>
    <property type="match status" value="1"/>
</dbReference>
<evidence type="ECO:0000313" key="4">
    <source>
        <dbReference type="Proteomes" id="UP000788153"/>
    </source>
</evidence>
<evidence type="ECO:0000256" key="1">
    <source>
        <dbReference type="ARBA" id="ARBA00022729"/>
    </source>
</evidence>
<proteinExistence type="predicted"/>
<evidence type="ECO:0000313" key="3">
    <source>
        <dbReference type="EMBL" id="NIJ24948.1"/>
    </source>
</evidence>
<dbReference type="Proteomes" id="UP000788153">
    <property type="component" value="Unassembled WGS sequence"/>
</dbReference>
<gene>
    <name evidence="3" type="ORF">FHT01_002490</name>
</gene>
<keyword evidence="4" id="KW-1185">Reference proteome</keyword>
<evidence type="ECO:0000259" key="2">
    <source>
        <dbReference type="Pfam" id="PF13778"/>
    </source>
</evidence>
<feature type="domain" description="DUF4174" evidence="2">
    <location>
        <begin position="20"/>
        <end position="129"/>
    </location>
</feature>
<protein>
    <recommendedName>
        <fullName evidence="2">DUF4174 domain-containing protein</fullName>
    </recommendedName>
</protein>
<dbReference type="InterPro" id="IPR025232">
    <property type="entry name" value="DUF4174"/>
</dbReference>